<reference evidence="3 4" key="2">
    <citation type="submission" date="2017-02" db="EMBL/GenBank/DDBJ databases">
        <title>Draft genome sequence of Streptomyces phaeoluteigriseus type strain DSM41896.</title>
        <authorList>
            <person name="Salih T.S."/>
            <person name="Algora Gallardo L."/>
            <person name="Melo Santos T."/>
            <person name="Filgueira Martinez S."/>
            <person name="Herron P.R."/>
        </authorList>
    </citation>
    <scope>NUCLEOTIDE SEQUENCE [LARGE SCALE GENOMIC DNA]</scope>
    <source>
        <strain evidence="3 4">DSM 41896</strain>
    </source>
</reference>
<protein>
    <submittedName>
        <fullName evidence="3">Uncharacterized protein</fullName>
    </submittedName>
</protein>
<reference evidence="4" key="1">
    <citation type="submission" date="2016-11" db="EMBL/GenBank/DDBJ databases">
        <authorList>
            <person name="Schniete J.K."/>
            <person name="Salih T."/>
            <person name="Algora Gallardo L."/>
            <person name="Martinez Fernandez S."/>
            <person name="Herron P.R."/>
        </authorList>
    </citation>
    <scope>NUCLEOTIDE SEQUENCE [LARGE SCALE GENOMIC DNA]</scope>
    <source>
        <strain evidence="4">DSM 41896</strain>
    </source>
</reference>
<organism evidence="3 4">
    <name type="scientific">Streptomyces phaeoluteigriseus</name>
    <dbReference type="NCBI Taxonomy" id="114686"/>
    <lineage>
        <taxon>Bacteria</taxon>
        <taxon>Bacillati</taxon>
        <taxon>Actinomycetota</taxon>
        <taxon>Actinomycetes</taxon>
        <taxon>Kitasatosporales</taxon>
        <taxon>Streptomycetaceae</taxon>
        <taxon>Streptomyces</taxon>
        <taxon>Streptomyces aurantiacus group</taxon>
    </lineage>
</organism>
<feature type="transmembrane region" description="Helical" evidence="2">
    <location>
        <begin position="39"/>
        <end position="60"/>
    </location>
</feature>
<feature type="region of interest" description="Disordered" evidence="1">
    <location>
        <begin position="71"/>
        <end position="101"/>
    </location>
</feature>
<name>A0A1V6MWB2_9ACTN</name>
<dbReference type="Proteomes" id="UP000184286">
    <property type="component" value="Unassembled WGS sequence"/>
</dbReference>
<evidence type="ECO:0000313" key="3">
    <source>
        <dbReference type="EMBL" id="OQD56750.1"/>
    </source>
</evidence>
<proteinExistence type="predicted"/>
<keyword evidence="2" id="KW-0472">Membrane</keyword>
<evidence type="ECO:0000256" key="2">
    <source>
        <dbReference type="SAM" id="Phobius"/>
    </source>
</evidence>
<comment type="caution">
    <text evidence="3">The sequence shown here is derived from an EMBL/GenBank/DDBJ whole genome shotgun (WGS) entry which is preliminary data.</text>
</comment>
<sequence length="101" mass="10763">MPCGLAYAALALLDQDTGPVQAPVVMVPARRWWQRHRDWAAGAAAGLVGSLVVFALLGPLRAHLDRLARRPARSPPADSVGLAGGHGRTSTFRRLRSSMAL</sequence>
<keyword evidence="2" id="KW-0812">Transmembrane</keyword>
<dbReference type="EMBL" id="MPOH02000008">
    <property type="protein sequence ID" value="OQD56750.1"/>
    <property type="molecule type" value="Genomic_DNA"/>
</dbReference>
<evidence type="ECO:0000256" key="1">
    <source>
        <dbReference type="SAM" id="MobiDB-lite"/>
    </source>
</evidence>
<keyword evidence="2" id="KW-1133">Transmembrane helix</keyword>
<evidence type="ECO:0000313" key="4">
    <source>
        <dbReference type="Proteomes" id="UP000184286"/>
    </source>
</evidence>
<dbReference type="AlphaFoldDB" id="A0A1V6MWB2"/>
<accession>A0A1V6MWB2</accession>
<gene>
    <name evidence="3" type="ORF">BM536_007155</name>
</gene>
<feature type="compositionally biased region" description="Basic residues" evidence="1">
    <location>
        <begin position="91"/>
        <end position="101"/>
    </location>
</feature>